<keyword evidence="2" id="KW-1185">Reference proteome</keyword>
<evidence type="ECO:0000313" key="2">
    <source>
        <dbReference type="Proteomes" id="UP000036045"/>
    </source>
</evidence>
<dbReference type="AlphaFoldDB" id="A0A0J1KI76"/>
<organism evidence="1 2">
    <name type="scientific">Niallia circulans</name>
    <name type="common">Bacillus circulans</name>
    <dbReference type="NCBI Taxonomy" id="1397"/>
    <lineage>
        <taxon>Bacteria</taxon>
        <taxon>Bacillati</taxon>
        <taxon>Bacillota</taxon>
        <taxon>Bacilli</taxon>
        <taxon>Bacillales</taxon>
        <taxon>Bacillaceae</taxon>
        <taxon>Niallia</taxon>
    </lineage>
</organism>
<dbReference type="RefSeq" id="WP_047944991.1">
    <property type="nucleotide sequence ID" value="NZ_CP053989.1"/>
</dbReference>
<dbReference type="PATRIC" id="fig|1397.4.peg.4611"/>
<gene>
    <name evidence="1" type="ORF">ABW02_25345</name>
</gene>
<dbReference type="Proteomes" id="UP000036045">
    <property type="component" value="Unassembled WGS sequence"/>
</dbReference>
<name>A0A0J1KI76_NIACI</name>
<protein>
    <recommendedName>
        <fullName evidence="3">Zf-HC2 domain-containing protein</fullName>
    </recommendedName>
</protein>
<reference evidence="1 2" key="1">
    <citation type="submission" date="2015-05" db="EMBL/GenBank/DDBJ databases">
        <title>Whole genome sequence and identification of bacterial endophytes from Costus igneus.</title>
        <authorList>
            <person name="Lee Y.P."/>
            <person name="Gan H.M."/>
            <person name="Eng W."/>
            <person name="Wheatley M.S."/>
            <person name="Caraballo A."/>
            <person name="Polter S."/>
            <person name="Savka M.A."/>
            <person name="Hudson A.O."/>
        </authorList>
    </citation>
    <scope>NUCLEOTIDE SEQUENCE [LARGE SCALE GENOMIC DNA]</scope>
    <source>
        <strain evidence="1 2">RIT379</strain>
    </source>
</reference>
<dbReference type="GeneID" id="56347714"/>
<accession>A0A0J1KI76</accession>
<comment type="caution">
    <text evidence="1">The sequence shown here is derived from an EMBL/GenBank/DDBJ whole genome shotgun (WGS) entry which is preliminary data.</text>
</comment>
<proteinExistence type="predicted"/>
<dbReference type="EMBL" id="LDPH01000054">
    <property type="protein sequence ID" value="KLV16245.1"/>
    <property type="molecule type" value="Genomic_DNA"/>
</dbReference>
<dbReference type="OrthoDB" id="1955013at2"/>
<sequence length="156" mass="18164">MTAHYSKDYWMKYVKDELSEKERSLLEDHLYTCDQCLELYIDAVDKQEETLPSISDEAAFMNDIMQKISYENMEIKTIEEKKRPFYQSSIFHYAIAASLTLILMSAGFFQSIVKHTETIQKTEVSLKNEPKSGGLVDKTFAWMDSFDGSKKEEVKK</sequence>
<evidence type="ECO:0000313" key="1">
    <source>
        <dbReference type="EMBL" id="KLV16245.1"/>
    </source>
</evidence>
<evidence type="ECO:0008006" key="3">
    <source>
        <dbReference type="Google" id="ProtNLM"/>
    </source>
</evidence>